<organism evidence="4 5">
    <name type="scientific">Penicillium brasilianum</name>
    <dbReference type="NCBI Taxonomy" id="104259"/>
    <lineage>
        <taxon>Eukaryota</taxon>
        <taxon>Fungi</taxon>
        <taxon>Dikarya</taxon>
        <taxon>Ascomycota</taxon>
        <taxon>Pezizomycotina</taxon>
        <taxon>Eurotiomycetes</taxon>
        <taxon>Eurotiomycetidae</taxon>
        <taxon>Eurotiales</taxon>
        <taxon>Aspergillaceae</taxon>
        <taxon>Penicillium</taxon>
    </lineage>
</organism>
<dbReference type="AlphaFoldDB" id="A0A1S9RW74"/>
<sequence length="267" mass="30812">MSEDSRPFISHGLRSLAEKSDDELSENFVIEIRQPKSLLFLRIACVLEGIALILLTIGLVLAFQIRHSELDSDLDCARQVSAYSPLLEEPDLIKYSEYDLPLYFNEKTDYRGPPTPEREVIWEKLWHQGAFEVPEDKLGIMNKSHTGRTYKHVPPEVGTGYAAQLEVLHQLHCVHMLRQWSYKEHWLDKGLDLPGSLYGDPKLTRMHLGNLNKVLRANIMCTSDVTPILIELDPKAPFGERADFRSNHKCRNFWEIRQWVIDHTAIP</sequence>
<dbReference type="InterPro" id="IPR021765">
    <property type="entry name" value="UstYa-like"/>
</dbReference>
<evidence type="ECO:0000256" key="3">
    <source>
        <dbReference type="SAM" id="Phobius"/>
    </source>
</evidence>
<feature type="transmembrane region" description="Helical" evidence="3">
    <location>
        <begin position="39"/>
        <end position="63"/>
    </location>
</feature>
<name>A0A1S9RW74_PENBI</name>
<dbReference type="Proteomes" id="UP000190744">
    <property type="component" value="Unassembled WGS sequence"/>
</dbReference>
<keyword evidence="3" id="KW-0472">Membrane</keyword>
<evidence type="ECO:0000313" key="4">
    <source>
        <dbReference type="EMBL" id="OOQ89540.1"/>
    </source>
</evidence>
<comment type="similarity">
    <text evidence="2">Belongs to the ustYa family.</text>
</comment>
<dbReference type="PANTHER" id="PTHR33365:SF4">
    <property type="entry name" value="CYCLOCHLOROTINE BIOSYNTHESIS PROTEIN O"/>
    <property type="match status" value="1"/>
</dbReference>
<reference evidence="5" key="1">
    <citation type="submission" date="2015-09" db="EMBL/GenBank/DDBJ databases">
        <authorList>
            <person name="Fill T.P."/>
            <person name="Baretta J.F."/>
            <person name="de Almeida L.G."/>
            <person name="Rocha M."/>
            <person name="de Souza D.H."/>
            <person name="Malavazi I."/>
            <person name="Cerdeira L.T."/>
            <person name="Hong H."/>
            <person name="Samborskyy M."/>
            <person name="de Vasconcelos A.T."/>
            <person name="Leadlay P."/>
            <person name="Rodrigues-Filho E."/>
        </authorList>
    </citation>
    <scope>NUCLEOTIDE SEQUENCE [LARGE SCALE GENOMIC DNA]</scope>
    <source>
        <strain evidence="5">LaBioMMi 136</strain>
    </source>
</reference>
<comment type="pathway">
    <text evidence="1">Mycotoxin biosynthesis.</text>
</comment>
<accession>A0A1S9RW74</accession>
<keyword evidence="3" id="KW-1133">Transmembrane helix</keyword>
<proteinExistence type="inferred from homology"/>
<dbReference type="EMBL" id="LJBN01000107">
    <property type="protein sequence ID" value="OOQ89540.1"/>
    <property type="molecule type" value="Genomic_DNA"/>
</dbReference>
<evidence type="ECO:0008006" key="6">
    <source>
        <dbReference type="Google" id="ProtNLM"/>
    </source>
</evidence>
<gene>
    <name evidence="4" type="ORF">PEBR_07849</name>
</gene>
<protein>
    <recommendedName>
        <fullName evidence="6">Tat pathway signal sequence</fullName>
    </recommendedName>
</protein>
<evidence type="ECO:0000256" key="1">
    <source>
        <dbReference type="ARBA" id="ARBA00004685"/>
    </source>
</evidence>
<dbReference type="Pfam" id="PF11807">
    <property type="entry name" value="UstYa"/>
    <property type="match status" value="1"/>
</dbReference>
<dbReference type="GO" id="GO:0043386">
    <property type="term" value="P:mycotoxin biosynthetic process"/>
    <property type="evidence" value="ECO:0007669"/>
    <property type="project" value="InterPro"/>
</dbReference>
<evidence type="ECO:0000313" key="5">
    <source>
        <dbReference type="Proteomes" id="UP000190744"/>
    </source>
</evidence>
<dbReference type="PANTHER" id="PTHR33365">
    <property type="entry name" value="YALI0B05434P"/>
    <property type="match status" value="1"/>
</dbReference>
<keyword evidence="3" id="KW-0812">Transmembrane</keyword>
<comment type="caution">
    <text evidence="4">The sequence shown here is derived from an EMBL/GenBank/DDBJ whole genome shotgun (WGS) entry which is preliminary data.</text>
</comment>
<evidence type="ECO:0000256" key="2">
    <source>
        <dbReference type="ARBA" id="ARBA00035112"/>
    </source>
</evidence>